<keyword evidence="13" id="KW-0496">Mitochondrion</keyword>
<evidence type="ECO:0000256" key="3">
    <source>
        <dbReference type="ARBA" id="ARBA00004637"/>
    </source>
</evidence>
<comment type="subunit">
    <text evidence="6">Mammalian complex I is composed of 45 different subunits. This is a component of the iron-sulfur (IP) fragment of the enzyme.</text>
</comment>
<comment type="similarity">
    <text evidence="4">Belongs to the STIG1 family.</text>
</comment>
<keyword evidence="8" id="KW-0813">Transport</keyword>
<name>A0AA88R5T3_9ASTE</name>
<evidence type="ECO:0000256" key="4">
    <source>
        <dbReference type="ARBA" id="ARBA00006010"/>
    </source>
</evidence>
<reference evidence="19" key="1">
    <citation type="submission" date="2022-12" db="EMBL/GenBank/DDBJ databases">
        <title>Draft genome assemblies for two species of Escallonia (Escalloniales).</title>
        <authorList>
            <person name="Chanderbali A."/>
            <person name="Dervinis C."/>
            <person name="Anghel I."/>
            <person name="Soltis D."/>
            <person name="Soltis P."/>
            <person name="Zapata F."/>
        </authorList>
    </citation>
    <scope>NUCLEOTIDE SEQUENCE</scope>
    <source>
        <strain evidence="19">UCBG92.1500</strain>
        <tissue evidence="19">Leaf</tissue>
    </source>
</reference>
<dbReference type="CDD" id="cd24141">
    <property type="entry name" value="NDUFS5-like"/>
    <property type="match status" value="1"/>
</dbReference>
<evidence type="ECO:0000256" key="6">
    <source>
        <dbReference type="ARBA" id="ARBA00011261"/>
    </source>
</evidence>
<evidence type="ECO:0000256" key="13">
    <source>
        <dbReference type="ARBA" id="ARBA00023128"/>
    </source>
</evidence>
<accession>A0AA88R5T3</accession>
<organism evidence="19 20">
    <name type="scientific">Escallonia rubra</name>
    <dbReference type="NCBI Taxonomy" id="112253"/>
    <lineage>
        <taxon>Eukaryota</taxon>
        <taxon>Viridiplantae</taxon>
        <taxon>Streptophyta</taxon>
        <taxon>Embryophyta</taxon>
        <taxon>Tracheophyta</taxon>
        <taxon>Spermatophyta</taxon>
        <taxon>Magnoliopsida</taxon>
        <taxon>eudicotyledons</taxon>
        <taxon>Gunneridae</taxon>
        <taxon>Pentapetalae</taxon>
        <taxon>asterids</taxon>
        <taxon>campanulids</taxon>
        <taxon>Escalloniales</taxon>
        <taxon>Escalloniaceae</taxon>
        <taxon>Escallonia</taxon>
    </lineage>
</organism>
<dbReference type="PROSITE" id="PS51808">
    <property type="entry name" value="CHCH"/>
    <property type="match status" value="1"/>
</dbReference>
<comment type="subcellular location">
    <subcellularLocation>
        <location evidence="3">Mitochondrion inner membrane</location>
        <topology evidence="3">Peripheral membrane protein</topology>
    </subcellularLocation>
    <subcellularLocation>
        <location evidence="2">Mitochondrion intermembrane space</location>
    </subcellularLocation>
</comment>
<feature type="disulfide bond" evidence="18">
    <location>
        <begin position="24"/>
        <end position="34"/>
    </location>
</feature>
<evidence type="ECO:0000256" key="15">
    <source>
        <dbReference type="ARBA" id="ARBA00023157"/>
    </source>
</evidence>
<protein>
    <recommendedName>
        <fullName evidence="7">NADH dehydrogenase [ubiquinone] iron-sulfur protein 5</fullName>
    </recommendedName>
    <alternativeName>
        <fullName evidence="16">Complex I-15 kDa</fullName>
    </alternativeName>
    <alternativeName>
        <fullName evidence="17">NADH-ubiquinone oxidoreductase 15 kDa subunit</fullName>
    </alternativeName>
</protein>
<evidence type="ECO:0000256" key="2">
    <source>
        <dbReference type="ARBA" id="ARBA00004569"/>
    </source>
</evidence>
<comment type="similarity">
    <text evidence="5">Belongs to the complex I NDUFS5 subunit family.</text>
</comment>
<sequence>MASGWGITGNKGRCYDFWMDFSECMSRCREPKDCSLLREDYFECLHHAKEFQRRNRVYKEEQRQIRAAAQKAKGKGGDGDHHHYSRVTLLFTSSNFMLNLYEYVFFSVLSGVGRGVGVDHIYSKVLSIGGLMLRLILYTDTSAEALHMLNYGQCQVVIVYILQIKRNVRFGLQKCKLSMLCKITFSPCICWSIIAFHLIVSFHGIAATPTHSNFFRAALRGRQSVSWCASDPTVCLDREKNPWGGNTCCFGKYCKDTMGDRNHCGACGQVCAYGLVCCDGKCVDVQNDPQHCGACSEECPGKSRCSYAMCDYSG</sequence>
<keyword evidence="11" id="KW-0999">Mitochondrion inner membrane</keyword>
<keyword evidence="20" id="KW-1185">Reference proteome</keyword>
<evidence type="ECO:0000256" key="1">
    <source>
        <dbReference type="ARBA" id="ARBA00003195"/>
    </source>
</evidence>
<keyword evidence="12" id="KW-0249">Electron transport</keyword>
<dbReference type="GO" id="GO:0005758">
    <property type="term" value="C:mitochondrial intermembrane space"/>
    <property type="evidence" value="ECO:0007669"/>
    <property type="project" value="UniProtKB-SubCell"/>
</dbReference>
<dbReference type="InterPro" id="IPR006969">
    <property type="entry name" value="Stig-like"/>
</dbReference>
<dbReference type="GO" id="GO:0032981">
    <property type="term" value="P:mitochondrial respiratory chain complex I assembly"/>
    <property type="evidence" value="ECO:0007669"/>
    <property type="project" value="TreeGrafter"/>
</dbReference>
<comment type="function">
    <text evidence="1">Accessory subunit of the mitochondrial membrane respiratory chain NADH dehydrogenase (Complex I), that is believed not to be involved in catalysis. Complex I functions in the transfer of electrons from NADH to the respiratory chain. The immediate electron acceptor for the enzyme is believed to be ubiquinone.</text>
</comment>
<evidence type="ECO:0000256" key="7">
    <source>
        <dbReference type="ARBA" id="ARBA00013482"/>
    </source>
</evidence>
<dbReference type="EMBL" id="JAVXUO010002641">
    <property type="protein sequence ID" value="KAK2970825.1"/>
    <property type="molecule type" value="Genomic_DNA"/>
</dbReference>
<evidence type="ECO:0000256" key="12">
    <source>
        <dbReference type="ARBA" id="ARBA00022982"/>
    </source>
</evidence>
<dbReference type="GO" id="GO:0005743">
    <property type="term" value="C:mitochondrial inner membrane"/>
    <property type="evidence" value="ECO:0007669"/>
    <property type="project" value="UniProtKB-SubCell"/>
</dbReference>
<evidence type="ECO:0000256" key="17">
    <source>
        <dbReference type="ARBA" id="ARBA00032739"/>
    </source>
</evidence>
<evidence type="ECO:0000256" key="8">
    <source>
        <dbReference type="ARBA" id="ARBA00022448"/>
    </source>
</evidence>
<evidence type="ECO:0000313" key="19">
    <source>
        <dbReference type="EMBL" id="KAK2970825.1"/>
    </source>
</evidence>
<keyword evidence="10" id="KW-0732">Signal</keyword>
<evidence type="ECO:0000256" key="16">
    <source>
        <dbReference type="ARBA" id="ARBA00031222"/>
    </source>
</evidence>
<dbReference type="PANTHER" id="PTHR15224">
    <property type="entry name" value="NADH DEHYDROGENASE [UBIQUINONE] IRON-SULFUR PROTEIN 5"/>
    <property type="match status" value="1"/>
</dbReference>
<feature type="disulfide bond" evidence="18">
    <location>
        <begin position="14"/>
        <end position="44"/>
    </location>
</feature>
<dbReference type="Pfam" id="PF10200">
    <property type="entry name" value="Ndufs5"/>
    <property type="match status" value="1"/>
</dbReference>
<evidence type="ECO:0000256" key="10">
    <source>
        <dbReference type="ARBA" id="ARBA00022729"/>
    </source>
</evidence>
<dbReference type="AlphaFoldDB" id="A0AA88R5T3"/>
<gene>
    <name evidence="19" type="ORF">RJ640_014813</name>
</gene>
<evidence type="ECO:0000256" key="9">
    <source>
        <dbReference type="ARBA" id="ARBA00022660"/>
    </source>
</evidence>
<keyword evidence="15 18" id="KW-1015">Disulfide bond</keyword>
<evidence type="ECO:0000313" key="20">
    <source>
        <dbReference type="Proteomes" id="UP001187471"/>
    </source>
</evidence>
<proteinExistence type="inferred from homology"/>
<evidence type="ECO:0000256" key="18">
    <source>
        <dbReference type="PIRSR" id="PIRSR619342-50"/>
    </source>
</evidence>
<keyword evidence="14" id="KW-0472">Membrane</keyword>
<keyword evidence="9" id="KW-0679">Respiratory chain</keyword>
<evidence type="ECO:0000256" key="14">
    <source>
        <dbReference type="ARBA" id="ARBA00023136"/>
    </source>
</evidence>
<dbReference type="Proteomes" id="UP001187471">
    <property type="component" value="Unassembled WGS sequence"/>
</dbReference>
<dbReference type="Pfam" id="PF04885">
    <property type="entry name" value="Stig1"/>
    <property type="match status" value="1"/>
</dbReference>
<dbReference type="InterPro" id="IPR019342">
    <property type="entry name" value="NADH_UbQ_OxRdtase_FeS-su5"/>
</dbReference>
<evidence type="ECO:0000256" key="11">
    <source>
        <dbReference type="ARBA" id="ARBA00022792"/>
    </source>
</evidence>
<dbReference type="PANTHER" id="PTHR15224:SF1">
    <property type="entry name" value="NADH DEHYDROGENASE [UBIQUINONE] IRON-SULFUR PROTEIN 5"/>
    <property type="match status" value="1"/>
</dbReference>
<evidence type="ECO:0000256" key="5">
    <source>
        <dbReference type="ARBA" id="ARBA00007372"/>
    </source>
</evidence>
<comment type="caution">
    <text evidence="19">The sequence shown here is derived from an EMBL/GenBank/DDBJ whole genome shotgun (WGS) entry which is preliminary data.</text>
</comment>